<comment type="caution">
    <text evidence="3">The sequence shown here is derived from an EMBL/GenBank/DDBJ whole genome shotgun (WGS) entry which is preliminary data.</text>
</comment>
<proteinExistence type="predicted"/>
<evidence type="ECO:0000313" key="4">
    <source>
        <dbReference type="Proteomes" id="UP000750197"/>
    </source>
</evidence>
<dbReference type="AlphaFoldDB" id="A0A8J7YXL3"/>
<evidence type="ECO:0000313" key="2">
    <source>
        <dbReference type="EMBL" id="MBX8631871.1"/>
    </source>
</evidence>
<accession>A0A8J7YXL3</accession>
<evidence type="ECO:0000256" key="1">
    <source>
        <dbReference type="SAM" id="Phobius"/>
    </source>
</evidence>
<dbReference type="Gene3D" id="1.10.1760.20">
    <property type="match status" value="1"/>
</dbReference>
<dbReference type="InterPro" id="IPR009825">
    <property type="entry name" value="ECF_substrate-spec-like"/>
</dbReference>
<feature type="transmembrane region" description="Helical" evidence="1">
    <location>
        <begin position="116"/>
        <end position="138"/>
    </location>
</feature>
<reference evidence="3" key="1">
    <citation type="submission" date="2021-05" db="EMBL/GenBank/DDBJ databases">
        <title>Genomic insights into ecological role and evolution of a novel Thermoplasmata order Candidatus Sysuiplasmatales.</title>
        <authorList>
            <person name="Yuan Y."/>
        </authorList>
    </citation>
    <scope>NUCLEOTIDE SEQUENCE</scope>
    <source>
        <strain evidence="3">TUT19-bin139</strain>
        <strain evidence="2">YP2-bin.285</strain>
    </source>
</reference>
<dbReference type="GO" id="GO:0016020">
    <property type="term" value="C:membrane"/>
    <property type="evidence" value="ECO:0007669"/>
    <property type="project" value="InterPro"/>
</dbReference>
<protein>
    <submittedName>
        <fullName evidence="3">ECF transporter S component</fullName>
    </submittedName>
</protein>
<evidence type="ECO:0000313" key="3">
    <source>
        <dbReference type="EMBL" id="MBX8644241.1"/>
    </source>
</evidence>
<keyword evidence="1" id="KW-1133">Transmembrane helix</keyword>
<feature type="transmembrane region" description="Helical" evidence="1">
    <location>
        <begin position="87"/>
        <end position="104"/>
    </location>
</feature>
<dbReference type="EMBL" id="JAHEAC010000047">
    <property type="protein sequence ID" value="MBX8644241.1"/>
    <property type="molecule type" value="Genomic_DNA"/>
</dbReference>
<feature type="transmembrane region" description="Helical" evidence="1">
    <location>
        <begin position="207"/>
        <end position="237"/>
    </location>
</feature>
<keyword evidence="1" id="KW-0812">Transmembrane</keyword>
<dbReference type="Proteomes" id="UP000750197">
    <property type="component" value="Unassembled WGS sequence"/>
</dbReference>
<feature type="transmembrane region" description="Helical" evidence="1">
    <location>
        <begin position="178"/>
        <end position="201"/>
    </location>
</feature>
<organism evidence="3 4">
    <name type="scientific">Candidatus Sysuiplasma superficiale</name>
    <dbReference type="NCBI Taxonomy" id="2823368"/>
    <lineage>
        <taxon>Archaea</taxon>
        <taxon>Methanobacteriati</taxon>
        <taxon>Thermoplasmatota</taxon>
        <taxon>Thermoplasmata</taxon>
        <taxon>Candidatus Sysuiplasmatales</taxon>
        <taxon>Candidatus Sysuiplasmataceae</taxon>
        <taxon>Candidatus Sysuiplasma</taxon>
    </lineage>
</organism>
<dbReference type="Pfam" id="PF07155">
    <property type="entry name" value="ECF-ribofla_trS"/>
    <property type="match status" value="1"/>
</dbReference>
<dbReference type="Proteomes" id="UP000716004">
    <property type="component" value="Unassembled WGS sequence"/>
</dbReference>
<feature type="transmembrane region" description="Helical" evidence="1">
    <location>
        <begin position="150"/>
        <end position="166"/>
    </location>
</feature>
<dbReference type="EMBL" id="JAGVSJ010000010">
    <property type="protein sequence ID" value="MBX8631871.1"/>
    <property type="molecule type" value="Genomic_DNA"/>
</dbReference>
<keyword evidence="1" id="KW-0472">Membrane</keyword>
<feature type="transmembrane region" description="Helical" evidence="1">
    <location>
        <begin position="54"/>
        <end position="75"/>
    </location>
</feature>
<gene>
    <name evidence="2" type="ORF">J9259_05060</name>
    <name evidence="3" type="ORF">KIY12_05915</name>
</gene>
<feature type="transmembrane region" description="Helical" evidence="1">
    <location>
        <begin position="20"/>
        <end position="42"/>
    </location>
</feature>
<sequence length="253" mass="27774">MSSVNVLHETRARRFISRLWFLPAVISAAIIAVSVALSFSPTSLSIIGMRRVNIALYYSVISFAASGLFVLSIIFHYEGSSSGTKEIAIVGTLAALSAASRLVIPIPNFKPCTFLIVISGYVFGPEAGVMIGVLTPAISNMFLGQGPWTVWQMLMWSVAGWSGGAIRKRFGNVSIETLSAYNFAWGFIFGMPLDFFTWLSYNGEAPLIPIMVAGIPFNIVDAVGNLIFTILLGSYTIKILERYRDRFRVKYTD</sequence>
<name>A0A8J7YXL3_9ARCH</name>